<accession>A0A657LP56</accession>
<dbReference type="AlphaFoldDB" id="A0A657LP56"/>
<dbReference type="PANTHER" id="PTHR32057:SF14">
    <property type="entry name" value="PROTEIN ADENYLYLTRANSFERASE SELO, MITOCHONDRIAL"/>
    <property type="match status" value="1"/>
</dbReference>
<dbReference type="RefSeq" id="WP_071834334.1">
    <property type="nucleotide sequence ID" value="NZ_LSRP01000103.1"/>
</dbReference>
<dbReference type="Proteomes" id="UP000182661">
    <property type="component" value="Unassembled WGS sequence"/>
</dbReference>
<dbReference type="GO" id="GO:0070733">
    <property type="term" value="F:AMPylase activity"/>
    <property type="evidence" value="ECO:0007669"/>
    <property type="project" value="TreeGrafter"/>
</dbReference>
<keyword evidence="6" id="KW-0547">Nucleotide-binding</keyword>
<keyword evidence="3" id="KW-0808">Transferase</keyword>
<dbReference type="PANTHER" id="PTHR32057">
    <property type="entry name" value="PROTEIN ADENYLYLTRANSFERASE SELO, MITOCHONDRIAL"/>
    <property type="match status" value="1"/>
</dbReference>
<reference evidence="9 10" key="1">
    <citation type="submission" date="2016-02" db="EMBL/GenBank/DDBJ databases">
        <title>Genome sequencing of a beta-galactosidase producing bacteria Rhizobium sp. 59.</title>
        <authorList>
            <person name="Wang D."/>
            <person name="Kot W."/>
            <person name="Qin Y."/>
            <person name="Hansen L."/>
            <person name="Naqvi K."/>
            <person name="Rensing C."/>
        </authorList>
    </citation>
    <scope>NUCLEOTIDE SEQUENCE [LARGE SCALE GENOMIC DNA]</scope>
    <source>
        <strain evidence="9 10">59</strain>
    </source>
</reference>
<dbReference type="InterPro" id="IPR003846">
    <property type="entry name" value="SelO"/>
</dbReference>
<sequence>PYSRRGDGRAALGPVLREYIVSEAMHALGIPTTRALAAVVTGEPVQREQLLPGGVVTRVAASHIRVGTFQFIASRGDTDGLKHLADHVIARHFPDAAGAERPYLALLEAVIAAQASLIARWLQVGFIHGVMNTDNCAVSGETIDFGPCAFLDEYDPSKVFSSIDRNGRYAYASQPSIGQWNLTRLAETLLPLIDPDEDKAIALATSAINAYGAAFQDHWLTGMAAKIGLSTPEDGDLVLVQSLLSAMHANETDFTLGFRRLCDAAENAEADVAFAALFADPAAAHVWLSGWRMRLGLDGQTAPARAAAMRKVNPAFIPRNHRIEQAIAAAVNDGDFSLFEALVECLAKPYEDQPAFAALATPPKREERVTRTFCGT</sequence>
<feature type="non-terminal residue" evidence="9">
    <location>
        <position position="1"/>
    </location>
</feature>
<keyword evidence="8" id="KW-0460">Magnesium</keyword>
<keyword evidence="5" id="KW-0479">Metal-binding</keyword>
<proteinExistence type="inferred from homology"/>
<evidence type="ECO:0000313" key="10">
    <source>
        <dbReference type="Proteomes" id="UP000182661"/>
    </source>
</evidence>
<dbReference type="GO" id="GO:0005524">
    <property type="term" value="F:ATP binding"/>
    <property type="evidence" value="ECO:0007669"/>
    <property type="project" value="UniProtKB-KW"/>
</dbReference>
<gene>
    <name evidence="9" type="ORF">AX760_21000</name>
</gene>
<evidence type="ECO:0000256" key="5">
    <source>
        <dbReference type="ARBA" id="ARBA00022723"/>
    </source>
</evidence>
<protein>
    <recommendedName>
        <fullName evidence="11">Selenoprotein O</fullName>
    </recommendedName>
</protein>
<dbReference type="Pfam" id="PF02696">
    <property type="entry name" value="SelO"/>
    <property type="match status" value="1"/>
</dbReference>
<name>A0A657LP56_9HYPH</name>
<evidence type="ECO:0000256" key="7">
    <source>
        <dbReference type="ARBA" id="ARBA00022840"/>
    </source>
</evidence>
<keyword evidence="4" id="KW-0548">Nucleotidyltransferase</keyword>
<evidence type="ECO:0000256" key="6">
    <source>
        <dbReference type="ARBA" id="ARBA00022741"/>
    </source>
</evidence>
<evidence type="ECO:0000256" key="4">
    <source>
        <dbReference type="ARBA" id="ARBA00022695"/>
    </source>
</evidence>
<keyword evidence="7" id="KW-0067">ATP-binding</keyword>
<dbReference type="OrthoDB" id="9776281at2"/>
<dbReference type="GO" id="GO:0046872">
    <property type="term" value="F:metal ion binding"/>
    <property type="evidence" value="ECO:0007669"/>
    <property type="project" value="UniProtKB-KW"/>
</dbReference>
<dbReference type="EMBL" id="LSRP01000103">
    <property type="protein sequence ID" value="OJF93874.1"/>
    <property type="molecule type" value="Genomic_DNA"/>
</dbReference>
<evidence type="ECO:0000256" key="8">
    <source>
        <dbReference type="ARBA" id="ARBA00022842"/>
    </source>
</evidence>
<evidence type="ECO:0000313" key="9">
    <source>
        <dbReference type="EMBL" id="OJF93874.1"/>
    </source>
</evidence>
<comment type="cofactor">
    <cofactor evidence="1">
        <name>Mg(2+)</name>
        <dbReference type="ChEBI" id="CHEBI:18420"/>
    </cofactor>
</comment>
<comment type="caution">
    <text evidence="9">The sequence shown here is derived from an EMBL/GenBank/DDBJ whole genome shotgun (WGS) entry which is preliminary data.</text>
</comment>
<evidence type="ECO:0008006" key="11">
    <source>
        <dbReference type="Google" id="ProtNLM"/>
    </source>
</evidence>
<keyword evidence="10" id="KW-1185">Reference proteome</keyword>
<evidence type="ECO:0000256" key="2">
    <source>
        <dbReference type="ARBA" id="ARBA00009747"/>
    </source>
</evidence>
<evidence type="ECO:0000256" key="1">
    <source>
        <dbReference type="ARBA" id="ARBA00001946"/>
    </source>
</evidence>
<organism evidence="9 10">
    <name type="scientific">Pararhizobium antarcticum</name>
    <dbReference type="NCBI Taxonomy" id="1798805"/>
    <lineage>
        <taxon>Bacteria</taxon>
        <taxon>Pseudomonadati</taxon>
        <taxon>Pseudomonadota</taxon>
        <taxon>Alphaproteobacteria</taxon>
        <taxon>Hyphomicrobiales</taxon>
        <taxon>Rhizobiaceae</taxon>
        <taxon>Rhizobium/Agrobacterium group</taxon>
        <taxon>Pararhizobium</taxon>
    </lineage>
</organism>
<evidence type="ECO:0000256" key="3">
    <source>
        <dbReference type="ARBA" id="ARBA00022679"/>
    </source>
</evidence>
<comment type="similarity">
    <text evidence="2">Belongs to the SELO family.</text>
</comment>